<feature type="compositionally biased region" description="Low complexity" evidence="4">
    <location>
        <begin position="607"/>
        <end position="620"/>
    </location>
</feature>
<dbReference type="InterPro" id="IPR027356">
    <property type="entry name" value="NPH3_dom"/>
</dbReference>
<reference evidence="6" key="1">
    <citation type="submission" date="2019-12" db="EMBL/GenBank/DDBJ databases">
        <title>Genome sequencing and annotation of Brassica cretica.</title>
        <authorList>
            <person name="Studholme D.J."/>
            <person name="Sarris P."/>
        </authorList>
    </citation>
    <scope>NUCLEOTIDE SEQUENCE</scope>
    <source>
        <strain evidence="6">PFS-109/04</strain>
        <tissue evidence="6">Leaf</tissue>
    </source>
</reference>
<evidence type="ECO:0000256" key="1">
    <source>
        <dbReference type="ARBA" id="ARBA00004906"/>
    </source>
</evidence>
<evidence type="ECO:0000313" key="6">
    <source>
        <dbReference type="EMBL" id="KAF3505202.1"/>
    </source>
</evidence>
<name>A0A8S9NN18_BRACR</name>
<feature type="region of interest" description="Disordered" evidence="4">
    <location>
        <begin position="541"/>
        <end position="586"/>
    </location>
</feature>
<dbReference type="EMBL" id="QGKX02001621">
    <property type="protein sequence ID" value="KAF3505202.1"/>
    <property type="molecule type" value="Genomic_DNA"/>
</dbReference>
<evidence type="ECO:0000256" key="3">
    <source>
        <dbReference type="PROSITE-ProRule" id="PRU00982"/>
    </source>
</evidence>
<comment type="pathway">
    <text evidence="1">Protein modification; protein ubiquitination.</text>
</comment>
<gene>
    <name evidence="6" type="ORF">F2Q69_00040217</name>
</gene>
<dbReference type="SUPFAM" id="SSF54695">
    <property type="entry name" value="POZ domain"/>
    <property type="match status" value="1"/>
</dbReference>
<feature type="domain" description="NPH3" evidence="5">
    <location>
        <begin position="298"/>
        <end position="537"/>
    </location>
</feature>
<dbReference type="AlphaFoldDB" id="A0A8S9NN18"/>
<sequence length="639" mass="71647">MATSSLLLADLKAGCCRNAVRRSTTAEIWGRGAERMRWPSLFEGVDRALEEWIIDQSELWWKLVIKVFYFSVVGDEDTFYSKIFSCRGTNYCGIVERWENMEAWNEEDKRCFDRFAWKRIAIVSLKNQQRFLMMLNSLTLGPAYSSARLQKLIAATINEQQQQQRQPDDEISIPDIPGGPQAFEICAKFCYGMTVTLNAYNVVAARCAAEYLEMYESVETGNLVYKIEVFLNSSVLRSWKDSIIVLQTTRSFHPWSGDAKIDARCLESIASKAAVDPARVDWSYTYNRRKLNNGVPIDWWVEDLTELSIDLYKRVVSSIRRKGGVSPEVIGEALEVYAARRIQTDDHCHDVEEQRSLLETLISLLPGEKQSVSCGILIKLLKSSVSLECGEDVRKELSKRIGEKLEEANVDDLLIRASDGCETVYDVDIVETLIDEFITQTEKRDEVGCSDSSKAVVAKLIGGYLSEIARIEPNLSPLKFIAIAEKEHPGVTKSEKKSICRLMDCRKLSPEACAHAVQNERLPLRVVVQILFFEQVRATAKPSLPPSGSHGSSRTTTEEECDSVTATEETTTTRDKTSGSEKTKAKGVVMSRIFSKLWTGKDKDGVGDVSSSDTSESPGSATTIDDKSTPSTRRRRSSS</sequence>
<proteinExistence type="inferred from homology"/>
<accession>A0A8S9NN18</accession>
<evidence type="ECO:0000256" key="2">
    <source>
        <dbReference type="ARBA" id="ARBA00022786"/>
    </source>
</evidence>
<feature type="compositionally biased region" description="Basic and acidic residues" evidence="4">
    <location>
        <begin position="571"/>
        <end position="584"/>
    </location>
</feature>
<evidence type="ECO:0000256" key="4">
    <source>
        <dbReference type="SAM" id="MobiDB-lite"/>
    </source>
</evidence>
<protein>
    <recommendedName>
        <fullName evidence="5">NPH3 domain-containing protein</fullName>
    </recommendedName>
</protein>
<dbReference type="InterPro" id="IPR011333">
    <property type="entry name" value="SKP1/BTB/POZ_sf"/>
</dbReference>
<keyword evidence="2" id="KW-0833">Ubl conjugation pathway</keyword>
<comment type="caution">
    <text evidence="6">The sequence shown here is derived from an EMBL/GenBank/DDBJ whole genome shotgun (WGS) entry which is preliminary data.</text>
</comment>
<evidence type="ECO:0000259" key="5">
    <source>
        <dbReference type="PROSITE" id="PS51649"/>
    </source>
</evidence>
<evidence type="ECO:0000313" key="7">
    <source>
        <dbReference type="Proteomes" id="UP000712600"/>
    </source>
</evidence>
<dbReference type="PANTHER" id="PTHR32370">
    <property type="entry name" value="OS12G0117600 PROTEIN"/>
    <property type="match status" value="1"/>
</dbReference>
<dbReference type="InterPro" id="IPR043454">
    <property type="entry name" value="NPH3/RPT2-like"/>
</dbReference>
<dbReference type="Pfam" id="PF03000">
    <property type="entry name" value="NPH3"/>
    <property type="match status" value="2"/>
</dbReference>
<organism evidence="6 7">
    <name type="scientific">Brassica cretica</name>
    <name type="common">Mustard</name>
    <dbReference type="NCBI Taxonomy" id="69181"/>
    <lineage>
        <taxon>Eukaryota</taxon>
        <taxon>Viridiplantae</taxon>
        <taxon>Streptophyta</taxon>
        <taxon>Embryophyta</taxon>
        <taxon>Tracheophyta</taxon>
        <taxon>Spermatophyta</taxon>
        <taxon>Magnoliopsida</taxon>
        <taxon>eudicotyledons</taxon>
        <taxon>Gunneridae</taxon>
        <taxon>Pentapetalae</taxon>
        <taxon>rosids</taxon>
        <taxon>malvids</taxon>
        <taxon>Brassicales</taxon>
        <taxon>Brassicaceae</taxon>
        <taxon>Brassiceae</taxon>
        <taxon>Brassica</taxon>
    </lineage>
</organism>
<feature type="region of interest" description="Disordered" evidence="4">
    <location>
        <begin position="600"/>
        <end position="639"/>
    </location>
</feature>
<dbReference type="Proteomes" id="UP000712600">
    <property type="component" value="Unassembled WGS sequence"/>
</dbReference>
<dbReference type="PROSITE" id="PS51649">
    <property type="entry name" value="NPH3"/>
    <property type="match status" value="1"/>
</dbReference>
<comment type="similarity">
    <text evidence="3">Belongs to the NPH3 family.</text>
</comment>